<evidence type="ECO:0000313" key="1">
    <source>
        <dbReference type="EMBL" id="APS00082.1"/>
    </source>
</evidence>
<gene>
    <name evidence="1" type="ORF">BCY86_04850</name>
</gene>
<evidence type="ECO:0000313" key="2">
    <source>
        <dbReference type="Proteomes" id="UP000185544"/>
    </source>
</evidence>
<protein>
    <submittedName>
        <fullName evidence="1">Uncharacterized protein</fullName>
    </submittedName>
</protein>
<dbReference type="RefSeq" id="WP_075276748.1">
    <property type="nucleotide sequence ID" value="NZ_CP016908.1"/>
</dbReference>
<reference evidence="1 2" key="1">
    <citation type="submission" date="2016-08" db="EMBL/GenBank/DDBJ databases">
        <title>Identification and validation of antigenic proteins from Pajaroellobacter abortibovis using de-novo genome sequence assembly and reverse vaccinology.</title>
        <authorList>
            <person name="Welly B.T."/>
            <person name="Miller M.R."/>
            <person name="Stott J.L."/>
            <person name="Blanchard M.T."/>
            <person name="Islas-Trejo A.D."/>
            <person name="O'Rourke S.M."/>
            <person name="Young A.E."/>
            <person name="Medrano J.F."/>
            <person name="Van Eenennaam A.L."/>
        </authorList>
    </citation>
    <scope>NUCLEOTIDE SEQUENCE [LARGE SCALE GENOMIC DNA]</scope>
    <source>
        <strain evidence="1 2">BTF92-0548A/99-0131</strain>
    </source>
</reference>
<dbReference type="AlphaFoldDB" id="A0A1L6MX37"/>
<dbReference type="STRING" id="1882918.BCY86_04850"/>
<organism evidence="1 2">
    <name type="scientific">Pajaroellobacter abortibovis</name>
    <dbReference type="NCBI Taxonomy" id="1882918"/>
    <lineage>
        <taxon>Bacteria</taxon>
        <taxon>Pseudomonadati</taxon>
        <taxon>Myxococcota</taxon>
        <taxon>Polyangia</taxon>
        <taxon>Polyangiales</taxon>
        <taxon>Polyangiaceae</taxon>
    </lineage>
</organism>
<dbReference type="EMBL" id="CP016908">
    <property type="protein sequence ID" value="APS00082.1"/>
    <property type="molecule type" value="Genomic_DNA"/>
</dbReference>
<dbReference type="KEGG" id="pabo:BCY86_04850"/>
<dbReference type="Proteomes" id="UP000185544">
    <property type="component" value="Chromosome"/>
</dbReference>
<name>A0A1L6MX37_9BACT</name>
<sequence length="87" mass="9312">MKSIRIVPGQLVGYIQVHVGSRMIALPVQAASLSPDEIGRTPGGFFIDATGQCGILVDHDASAPEIEEQIVRASCDAARHIARKFLN</sequence>
<proteinExistence type="predicted"/>
<accession>A0A1L6MX37</accession>
<keyword evidence="2" id="KW-1185">Reference proteome</keyword>